<proteinExistence type="predicted"/>
<keyword evidence="3" id="KW-1185">Reference proteome</keyword>
<dbReference type="SUPFAM" id="SSF159234">
    <property type="entry name" value="FomD-like"/>
    <property type="match status" value="1"/>
</dbReference>
<dbReference type="InterPro" id="IPR007295">
    <property type="entry name" value="DUF402"/>
</dbReference>
<dbReference type="Gene3D" id="2.40.380.10">
    <property type="entry name" value="FomD-like"/>
    <property type="match status" value="1"/>
</dbReference>
<evidence type="ECO:0000313" key="3">
    <source>
        <dbReference type="Proteomes" id="UP001597362"/>
    </source>
</evidence>
<dbReference type="EMBL" id="JBHUHO010000029">
    <property type="protein sequence ID" value="MFD2115846.1"/>
    <property type="molecule type" value="Genomic_DNA"/>
</dbReference>
<name>A0ABW4YJF4_9BACL</name>
<dbReference type="InterPro" id="IPR035930">
    <property type="entry name" value="FomD-like_sf"/>
</dbReference>
<reference evidence="3" key="1">
    <citation type="journal article" date="2019" name="Int. J. Syst. Evol. Microbiol.">
        <title>The Global Catalogue of Microorganisms (GCM) 10K type strain sequencing project: providing services to taxonomists for standard genome sequencing and annotation.</title>
        <authorList>
            <consortium name="The Broad Institute Genomics Platform"/>
            <consortium name="The Broad Institute Genome Sequencing Center for Infectious Disease"/>
            <person name="Wu L."/>
            <person name="Ma J."/>
        </authorList>
    </citation>
    <scope>NUCLEOTIDE SEQUENCE [LARGE SCALE GENOMIC DNA]</scope>
    <source>
        <strain evidence="3">GH52</strain>
    </source>
</reference>
<accession>A0ABW4YJF4</accession>
<organism evidence="2 3">
    <name type="scientific">Paenibacillus yanchengensis</name>
    <dbReference type="NCBI Taxonomy" id="2035833"/>
    <lineage>
        <taxon>Bacteria</taxon>
        <taxon>Bacillati</taxon>
        <taxon>Bacillota</taxon>
        <taxon>Bacilli</taxon>
        <taxon>Bacillales</taxon>
        <taxon>Paenibacillaceae</taxon>
        <taxon>Paenibacillus</taxon>
    </lineage>
</organism>
<gene>
    <name evidence="2" type="ORF">ACFSJH_08945</name>
</gene>
<dbReference type="Proteomes" id="UP001597362">
    <property type="component" value="Unassembled WGS sequence"/>
</dbReference>
<dbReference type="PANTHER" id="PTHR41271">
    <property type="entry name" value="DUF402 DOMAIN-CONTAINING PROTEIN"/>
    <property type="match status" value="1"/>
</dbReference>
<comment type="caution">
    <text evidence="2">The sequence shown here is derived from an EMBL/GenBank/DDBJ whole genome shotgun (WGS) entry which is preliminary data.</text>
</comment>
<evidence type="ECO:0000259" key="1">
    <source>
        <dbReference type="Pfam" id="PF04167"/>
    </source>
</evidence>
<protein>
    <submittedName>
        <fullName evidence="2">DUF402 domain-containing protein</fullName>
    </submittedName>
</protein>
<sequence length="181" mass="22148">MKRKFSDRANWRRIINRTFRCEAYRDKHIRGLVTVYYIHEMRDPLWRKYEDRKLCLADQNYVWLQHYPKDAHYVVTTMFDECGSVVQWYIDICKKQGITEQQVPWFEDLYLDIVIFPDNKFVLLDEDELLAALEQGKVTEKDADLASRTVKQLLRDIKHNRFPYFDLSRKHYKQFVIDMKR</sequence>
<dbReference type="Pfam" id="PF04167">
    <property type="entry name" value="DUF402"/>
    <property type="match status" value="1"/>
</dbReference>
<dbReference type="PANTHER" id="PTHR41271:SF1">
    <property type="entry name" value="DUF402 DOMAIN-CONTAINING PROTEIN"/>
    <property type="match status" value="1"/>
</dbReference>
<feature type="domain" description="DUF402" evidence="1">
    <location>
        <begin position="58"/>
        <end position="161"/>
    </location>
</feature>
<dbReference type="RefSeq" id="WP_377771433.1">
    <property type="nucleotide sequence ID" value="NZ_JBHUHO010000029.1"/>
</dbReference>
<evidence type="ECO:0000313" key="2">
    <source>
        <dbReference type="EMBL" id="MFD2115846.1"/>
    </source>
</evidence>